<name>A0A0A9XCH7_LYGHE</name>
<accession>A0A0A9XCH7</accession>
<dbReference type="EMBL" id="GDHC01020249">
    <property type="protein sequence ID" value="JAP98379.1"/>
    <property type="molecule type" value="Transcribed_RNA"/>
</dbReference>
<proteinExistence type="predicted"/>
<dbReference type="EMBL" id="GBHO01025935">
    <property type="protein sequence ID" value="JAG17669.1"/>
    <property type="molecule type" value="Transcribed_RNA"/>
</dbReference>
<evidence type="ECO:0000313" key="1">
    <source>
        <dbReference type="EMBL" id="JAG17669.1"/>
    </source>
</evidence>
<reference evidence="2" key="3">
    <citation type="journal article" date="2016" name="Gigascience">
        <title>De novo construction of an expanded transcriptome assembly for the western tarnished plant bug, Lygus hesperus.</title>
        <authorList>
            <person name="Tassone E.E."/>
            <person name="Geib S.M."/>
            <person name="Hall B."/>
            <person name="Fabrick J.A."/>
            <person name="Brent C.S."/>
            <person name="Hull J.J."/>
        </authorList>
    </citation>
    <scope>NUCLEOTIDE SEQUENCE</scope>
</reference>
<sequence length="115" mass="12899">MYSAHERSCEPLVEQKDTVTCATRVYTAPVVLMTLQSLPHQSPLLTNPQPALQVRHLFPHFHTLVLFSFLHGCTISEKYPTQLASVPTLESQTFVRLPFRDPSVLTSDTTHATPV</sequence>
<organism evidence="1">
    <name type="scientific">Lygus hesperus</name>
    <name type="common">Western plant bug</name>
    <dbReference type="NCBI Taxonomy" id="30085"/>
    <lineage>
        <taxon>Eukaryota</taxon>
        <taxon>Metazoa</taxon>
        <taxon>Ecdysozoa</taxon>
        <taxon>Arthropoda</taxon>
        <taxon>Hexapoda</taxon>
        <taxon>Insecta</taxon>
        <taxon>Pterygota</taxon>
        <taxon>Neoptera</taxon>
        <taxon>Paraneoptera</taxon>
        <taxon>Hemiptera</taxon>
        <taxon>Heteroptera</taxon>
        <taxon>Panheteroptera</taxon>
        <taxon>Cimicomorpha</taxon>
        <taxon>Miridae</taxon>
        <taxon>Mirini</taxon>
        <taxon>Lygus</taxon>
    </lineage>
</organism>
<protein>
    <submittedName>
        <fullName evidence="1">Uncharacterized protein</fullName>
    </submittedName>
</protein>
<reference evidence="1" key="1">
    <citation type="journal article" date="2014" name="PLoS ONE">
        <title>Transcriptome-Based Identification of ABC Transporters in the Western Tarnished Plant Bug Lygus hesperus.</title>
        <authorList>
            <person name="Hull J.J."/>
            <person name="Chaney K."/>
            <person name="Geib S.M."/>
            <person name="Fabrick J.A."/>
            <person name="Brent C.S."/>
            <person name="Walsh D."/>
            <person name="Lavine L.C."/>
        </authorList>
    </citation>
    <scope>NUCLEOTIDE SEQUENCE</scope>
</reference>
<evidence type="ECO:0000313" key="2">
    <source>
        <dbReference type="EMBL" id="JAP98379.1"/>
    </source>
</evidence>
<dbReference type="AlphaFoldDB" id="A0A0A9XCH7"/>
<gene>
    <name evidence="1" type="ORF">CM83_13197</name>
    <name evidence="2" type="ORF">g.9435</name>
</gene>
<reference evidence="1" key="2">
    <citation type="submission" date="2014-07" db="EMBL/GenBank/DDBJ databases">
        <authorList>
            <person name="Hull J."/>
        </authorList>
    </citation>
    <scope>NUCLEOTIDE SEQUENCE</scope>
</reference>